<keyword evidence="2" id="KW-1185">Reference proteome</keyword>
<sequence length="94" mass="10213">MDDSLVSGKLNSKINVFSLPLAPEPANALPEIVSPALVMIDGHRAEIENSSGVEKTKLNFFTAVSEESARIDGEQDRKTMENGLGEVRKISRES</sequence>
<dbReference type="Proteomes" id="UP001359485">
    <property type="component" value="Unassembled WGS sequence"/>
</dbReference>
<organism evidence="1 2">
    <name type="scientific">Polyplax serrata</name>
    <name type="common">Common mouse louse</name>
    <dbReference type="NCBI Taxonomy" id="468196"/>
    <lineage>
        <taxon>Eukaryota</taxon>
        <taxon>Metazoa</taxon>
        <taxon>Ecdysozoa</taxon>
        <taxon>Arthropoda</taxon>
        <taxon>Hexapoda</taxon>
        <taxon>Insecta</taxon>
        <taxon>Pterygota</taxon>
        <taxon>Neoptera</taxon>
        <taxon>Paraneoptera</taxon>
        <taxon>Psocodea</taxon>
        <taxon>Troctomorpha</taxon>
        <taxon>Phthiraptera</taxon>
        <taxon>Anoplura</taxon>
        <taxon>Polyplacidae</taxon>
        <taxon>Polyplax</taxon>
    </lineage>
</organism>
<dbReference type="EMBL" id="JAWJWF010000048">
    <property type="protein sequence ID" value="KAK6620197.1"/>
    <property type="molecule type" value="Genomic_DNA"/>
</dbReference>
<accession>A0ABR1AIR9</accession>
<evidence type="ECO:0000313" key="1">
    <source>
        <dbReference type="EMBL" id="KAK6620197.1"/>
    </source>
</evidence>
<proteinExistence type="predicted"/>
<name>A0ABR1AIR9_POLSC</name>
<reference evidence="1 2" key="1">
    <citation type="submission" date="2023-09" db="EMBL/GenBank/DDBJ databases">
        <title>Genomes of two closely related lineages of the louse Polyplax serrata with different host specificities.</title>
        <authorList>
            <person name="Martinu J."/>
            <person name="Tarabai H."/>
            <person name="Stefka J."/>
            <person name="Hypsa V."/>
        </authorList>
    </citation>
    <scope>NUCLEOTIDE SEQUENCE [LARGE SCALE GENOMIC DNA]</scope>
    <source>
        <strain evidence="1">98ZLc_SE</strain>
    </source>
</reference>
<evidence type="ECO:0000313" key="2">
    <source>
        <dbReference type="Proteomes" id="UP001359485"/>
    </source>
</evidence>
<comment type="caution">
    <text evidence="1">The sequence shown here is derived from an EMBL/GenBank/DDBJ whole genome shotgun (WGS) entry which is preliminary data.</text>
</comment>
<gene>
    <name evidence="1" type="ORF">RUM44_006598</name>
</gene>
<protein>
    <submittedName>
        <fullName evidence="1">Uncharacterized protein</fullName>
    </submittedName>
</protein>